<feature type="non-terminal residue" evidence="2">
    <location>
        <position position="1"/>
    </location>
</feature>
<sequence length="178" mass="19635">MGWGGETTEICKLSIEVGWCREVGANFYNNKSILGEKMLKIEPFPKHFLTGRKSEESCIEKASKRSEAQRIQKSKRLEPAGKKQQPSLDVPAIASRHQLILKALIKNGLAIDGMADWGALHGDSIAAFAFQRNIRNDPDDQSSAGLSSQEDSTGEQQLQYNLPNLSSTSQSTVFNINI</sequence>
<dbReference type="Proteomes" id="UP000018936">
    <property type="component" value="Unassembled WGS sequence"/>
</dbReference>
<keyword evidence="3" id="KW-1185">Reference proteome</keyword>
<evidence type="ECO:0000313" key="3">
    <source>
        <dbReference type="Proteomes" id="UP000018936"/>
    </source>
</evidence>
<evidence type="ECO:0000256" key="1">
    <source>
        <dbReference type="SAM" id="MobiDB-lite"/>
    </source>
</evidence>
<feature type="region of interest" description="Disordered" evidence="1">
    <location>
        <begin position="136"/>
        <end position="156"/>
    </location>
</feature>
<feature type="compositionally biased region" description="Basic and acidic residues" evidence="1">
    <location>
        <begin position="61"/>
        <end position="81"/>
    </location>
</feature>
<organism evidence="2 3">
    <name type="scientific">Ophiophagus hannah</name>
    <name type="common">King cobra</name>
    <name type="synonym">Naja hannah</name>
    <dbReference type="NCBI Taxonomy" id="8665"/>
    <lineage>
        <taxon>Eukaryota</taxon>
        <taxon>Metazoa</taxon>
        <taxon>Chordata</taxon>
        <taxon>Craniata</taxon>
        <taxon>Vertebrata</taxon>
        <taxon>Euteleostomi</taxon>
        <taxon>Lepidosauria</taxon>
        <taxon>Squamata</taxon>
        <taxon>Bifurcata</taxon>
        <taxon>Unidentata</taxon>
        <taxon>Episquamata</taxon>
        <taxon>Toxicofera</taxon>
        <taxon>Serpentes</taxon>
        <taxon>Colubroidea</taxon>
        <taxon>Elapidae</taxon>
        <taxon>Elapinae</taxon>
        <taxon>Ophiophagus</taxon>
    </lineage>
</organism>
<gene>
    <name evidence="2" type="ORF">L345_03070</name>
</gene>
<proteinExistence type="predicted"/>
<protein>
    <submittedName>
        <fullName evidence="2">Uncharacterized protein</fullName>
    </submittedName>
</protein>
<dbReference type="EMBL" id="AZIM01000427">
    <property type="protein sequence ID" value="ETE71118.1"/>
    <property type="molecule type" value="Genomic_DNA"/>
</dbReference>
<name>V8PAU3_OPHHA</name>
<reference evidence="2 3" key="1">
    <citation type="journal article" date="2013" name="Proc. Natl. Acad. Sci. U.S.A.">
        <title>The king cobra genome reveals dynamic gene evolution and adaptation in the snake venom system.</title>
        <authorList>
            <person name="Vonk F.J."/>
            <person name="Casewell N.R."/>
            <person name="Henkel C.V."/>
            <person name="Heimberg A.M."/>
            <person name="Jansen H.J."/>
            <person name="McCleary R.J."/>
            <person name="Kerkkamp H.M."/>
            <person name="Vos R.A."/>
            <person name="Guerreiro I."/>
            <person name="Calvete J.J."/>
            <person name="Wuster W."/>
            <person name="Woods A.E."/>
            <person name="Logan J.M."/>
            <person name="Harrison R.A."/>
            <person name="Castoe T.A."/>
            <person name="de Koning A.P."/>
            <person name="Pollock D.D."/>
            <person name="Yandell M."/>
            <person name="Calderon D."/>
            <person name="Renjifo C."/>
            <person name="Currier R.B."/>
            <person name="Salgado D."/>
            <person name="Pla D."/>
            <person name="Sanz L."/>
            <person name="Hyder A.S."/>
            <person name="Ribeiro J.M."/>
            <person name="Arntzen J.W."/>
            <person name="van den Thillart G.E."/>
            <person name="Boetzer M."/>
            <person name="Pirovano W."/>
            <person name="Dirks R.P."/>
            <person name="Spaink H.P."/>
            <person name="Duboule D."/>
            <person name="McGlinn E."/>
            <person name="Kini R.M."/>
            <person name="Richardson M.K."/>
        </authorList>
    </citation>
    <scope>NUCLEOTIDE SEQUENCE</scope>
    <source>
        <tissue evidence="2">Blood</tissue>
    </source>
</reference>
<feature type="compositionally biased region" description="Polar residues" evidence="1">
    <location>
        <begin position="141"/>
        <end position="156"/>
    </location>
</feature>
<feature type="region of interest" description="Disordered" evidence="1">
    <location>
        <begin position="61"/>
        <end position="89"/>
    </location>
</feature>
<evidence type="ECO:0000313" key="2">
    <source>
        <dbReference type="EMBL" id="ETE71118.1"/>
    </source>
</evidence>
<dbReference type="AlphaFoldDB" id="V8PAU3"/>
<comment type="caution">
    <text evidence="2">The sequence shown here is derived from an EMBL/GenBank/DDBJ whole genome shotgun (WGS) entry which is preliminary data.</text>
</comment>
<accession>V8PAU3</accession>